<sequence>MAIVVAGHGHADKVAEDNGRELAVSHVRSQLQAARPGDEPLLTPAPGAGFAGA</sequence>
<evidence type="ECO:0000313" key="2">
    <source>
        <dbReference type="EMBL" id="PYF01263.1"/>
    </source>
</evidence>
<evidence type="ECO:0000313" key="3">
    <source>
        <dbReference type="Proteomes" id="UP000248148"/>
    </source>
</evidence>
<proteinExistence type="predicted"/>
<evidence type="ECO:0000256" key="1">
    <source>
        <dbReference type="SAM" id="MobiDB-lite"/>
    </source>
</evidence>
<name>A0A318T9L1_9BRAD</name>
<organism evidence="2 3">
    <name type="scientific">Rhodopseudomonas faecalis</name>
    <dbReference type="NCBI Taxonomy" id="99655"/>
    <lineage>
        <taxon>Bacteria</taxon>
        <taxon>Pseudomonadati</taxon>
        <taxon>Pseudomonadota</taxon>
        <taxon>Alphaproteobacteria</taxon>
        <taxon>Hyphomicrobiales</taxon>
        <taxon>Nitrobacteraceae</taxon>
        <taxon>Rhodopseudomonas</taxon>
    </lineage>
</organism>
<reference evidence="2 3" key="1">
    <citation type="submission" date="2018-06" db="EMBL/GenBank/DDBJ databases">
        <title>Genomic Encyclopedia of Archaeal and Bacterial Type Strains, Phase II (KMG-II): from individual species to whole genera.</title>
        <authorList>
            <person name="Goeker M."/>
        </authorList>
    </citation>
    <scope>NUCLEOTIDE SEQUENCE [LARGE SCALE GENOMIC DNA]</scope>
    <source>
        <strain evidence="2 3">JCM 11668</strain>
    </source>
</reference>
<keyword evidence="3" id="KW-1185">Reference proteome</keyword>
<protein>
    <submittedName>
        <fullName evidence="2">Uncharacterized protein</fullName>
    </submittedName>
</protein>
<gene>
    <name evidence="2" type="ORF">BJ122_12446</name>
</gene>
<dbReference type="EMBL" id="QJTI01000024">
    <property type="protein sequence ID" value="PYF01263.1"/>
    <property type="molecule type" value="Genomic_DNA"/>
</dbReference>
<feature type="region of interest" description="Disordered" evidence="1">
    <location>
        <begin position="32"/>
        <end position="53"/>
    </location>
</feature>
<comment type="caution">
    <text evidence="2">The sequence shown here is derived from an EMBL/GenBank/DDBJ whole genome shotgun (WGS) entry which is preliminary data.</text>
</comment>
<dbReference type="AlphaFoldDB" id="A0A318T9L1"/>
<dbReference type="Proteomes" id="UP000248148">
    <property type="component" value="Unassembled WGS sequence"/>
</dbReference>
<accession>A0A318T9L1</accession>